<dbReference type="SUPFAM" id="SSF48452">
    <property type="entry name" value="TPR-like"/>
    <property type="match status" value="1"/>
</dbReference>
<keyword evidence="2" id="KW-1185">Reference proteome</keyword>
<gene>
    <name evidence="1" type="ORF">GGX14DRAFT_429251</name>
</gene>
<evidence type="ECO:0000313" key="1">
    <source>
        <dbReference type="EMBL" id="KAJ7222609.1"/>
    </source>
</evidence>
<proteinExistence type="predicted"/>
<sequence length="249" mass="27751">KHPEAKEYATCQWLVNRGGDLRKERRYKEALETQTEALARLRQLSMTDSSSAITKLLALSFQNRSYDLIAARRHNDAVRAHEESVGLFKNLEMTDGGILHASALQILAASLPALGNRELDAWRARDEGDSMFRKLAKADPNRVAVAMRGLAADLRSIDLDKDAERAETGARRLFSKVVATSKLLRKPVEPRLVQPKPQALPTLVVLSSLLDCLKQLAGDKRALQRKPDAEKIDFDVVTLGWACSFVTQH</sequence>
<dbReference type="EMBL" id="JARJCW010000007">
    <property type="protein sequence ID" value="KAJ7222609.1"/>
    <property type="molecule type" value="Genomic_DNA"/>
</dbReference>
<comment type="caution">
    <text evidence="1">The sequence shown here is derived from an EMBL/GenBank/DDBJ whole genome shotgun (WGS) entry which is preliminary data.</text>
</comment>
<feature type="non-terminal residue" evidence="1">
    <location>
        <position position="249"/>
    </location>
</feature>
<dbReference type="InterPro" id="IPR011990">
    <property type="entry name" value="TPR-like_helical_dom_sf"/>
</dbReference>
<reference evidence="1" key="1">
    <citation type="submission" date="2023-03" db="EMBL/GenBank/DDBJ databases">
        <title>Massive genome expansion in bonnet fungi (Mycena s.s.) driven by repeated elements and novel gene families across ecological guilds.</title>
        <authorList>
            <consortium name="Lawrence Berkeley National Laboratory"/>
            <person name="Harder C.B."/>
            <person name="Miyauchi S."/>
            <person name="Viragh M."/>
            <person name="Kuo A."/>
            <person name="Thoen E."/>
            <person name="Andreopoulos B."/>
            <person name="Lu D."/>
            <person name="Skrede I."/>
            <person name="Drula E."/>
            <person name="Henrissat B."/>
            <person name="Morin E."/>
            <person name="Kohler A."/>
            <person name="Barry K."/>
            <person name="LaButti K."/>
            <person name="Morin E."/>
            <person name="Salamov A."/>
            <person name="Lipzen A."/>
            <person name="Mereny Z."/>
            <person name="Hegedus B."/>
            <person name="Baldrian P."/>
            <person name="Stursova M."/>
            <person name="Weitz H."/>
            <person name="Taylor A."/>
            <person name="Grigoriev I.V."/>
            <person name="Nagy L.G."/>
            <person name="Martin F."/>
            <person name="Kauserud H."/>
        </authorList>
    </citation>
    <scope>NUCLEOTIDE SEQUENCE</scope>
    <source>
        <strain evidence="1">9144</strain>
    </source>
</reference>
<dbReference type="Gene3D" id="1.25.40.10">
    <property type="entry name" value="Tetratricopeptide repeat domain"/>
    <property type="match status" value="1"/>
</dbReference>
<dbReference type="Proteomes" id="UP001219525">
    <property type="component" value="Unassembled WGS sequence"/>
</dbReference>
<evidence type="ECO:0000313" key="2">
    <source>
        <dbReference type="Proteomes" id="UP001219525"/>
    </source>
</evidence>
<organism evidence="1 2">
    <name type="scientific">Mycena pura</name>
    <dbReference type="NCBI Taxonomy" id="153505"/>
    <lineage>
        <taxon>Eukaryota</taxon>
        <taxon>Fungi</taxon>
        <taxon>Dikarya</taxon>
        <taxon>Basidiomycota</taxon>
        <taxon>Agaricomycotina</taxon>
        <taxon>Agaricomycetes</taxon>
        <taxon>Agaricomycetidae</taxon>
        <taxon>Agaricales</taxon>
        <taxon>Marasmiineae</taxon>
        <taxon>Mycenaceae</taxon>
        <taxon>Mycena</taxon>
    </lineage>
</organism>
<dbReference type="AlphaFoldDB" id="A0AAD7E0J9"/>
<name>A0AAD7E0J9_9AGAR</name>
<accession>A0AAD7E0J9</accession>
<protein>
    <submittedName>
        <fullName evidence="1">Uncharacterized protein</fullName>
    </submittedName>
</protein>